<evidence type="ECO:0000256" key="1">
    <source>
        <dbReference type="ARBA" id="ARBA00008996"/>
    </source>
</evidence>
<dbReference type="Pfam" id="PF01492">
    <property type="entry name" value="Gemini_C4"/>
    <property type="match status" value="1"/>
</dbReference>
<reference evidence="3" key="1">
    <citation type="journal article" date="2021" name="Microorganisms">
        <title>Revealing the Complexity of Sweepovirus-Deltasatellite-Plant Host Interactions: Expanded Natural and Experimental Helper Virus Range and Effect Dependence on Virus-Host Combination.</title>
        <authorList>
            <person name="Ferro C.G."/>
            <person name="Zerbini F.M."/>
            <person name="Navas-Castillo J."/>
            <person name="Fiallo-Olive E."/>
        </authorList>
    </citation>
    <scope>NUCLEOTIDE SEQUENCE</scope>
    <source>
        <strain evidence="3">ES-LM7286_ii8-15</strain>
    </source>
</reference>
<accession>A0A8F1SXG1</accession>
<evidence type="ECO:0000256" key="2">
    <source>
        <dbReference type="ARBA" id="ARBA00022581"/>
    </source>
</evidence>
<proteinExistence type="inferred from homology"/>
<keyword evidence="2" id="KW-0945">Host-virus interaction</keyword>
<organism evidence="3">
    <name type="scientific">Sweet potato mosaic virus</name>
    <dbReference type="NCBI Taxonomy" id="1513528"/>
    <lineage>
        <taxon>Viruses</taxon>
        <taxon>Monodnaviria</taxon>
        <taxon>Shotokuvirae</taxon>
        <taxon>Cressdnaviricota</taxon>
        <taxon>Repensiviricetes</taxon>
        <taxon>Geplafuvirales</taxon>
        <taxon>Geminiviridae</taxon>
        <taxon>Begomovirus</taxon>
        <taxon>Begomovirus ipomoeamusivi</taxon>
    </lineage>
</organism>
<sequence>MGSLISTCFSSSKASSSARTNAYSTWSLQPGQHISIQTYRELNPAPMSSPTSIRMEIPSFGANFKSTEDLLEEASKRLMTQQQRHLIPAAKKLPYK</sequence>
<name>A0A8F1SXG1_9GEMI</name>
<dbReference type="EMBL" id="MW574021">
    <property type="protein sequence ID" value="QWQ56215.1"/>
    <property type="molecule type" value="Genomic_DNA"/>
</dbReference>
<dbReference type="InterPro" id="IPR002488">
    <property type="entry name" value="Gemini_C4"/>
</dbReference>
<gene>
    <name evidence="3" type="primary">C4</name>
</gene>
<comment type="similarity">
    <text evidence="1">Belongs to the geminiviridae protein AC4/C4 family.</text>
</comment>
<protein>
    <submittedName>
        <fullName evidence="3">C4 protein</fullName>
    </submittedName>
</protein>
<evidence type="ECO:0000313" key="3">
    <source>
        <dbReference type="EMBL" id="QWQ56215.1"/>
    </source>
</evidence>